<feature type="transmembrane region" description="Helical" evidence="1">
    <location>
        <begin position="12"/>
        <end position="31"/>
    </location>
</feature>
<comment type="caution">
    <text evidence="2">The sequence shown here is derived from an EMBL/GenBank/DDBJ whole genome shotgun (WGS) entry which is preliminary data.</text>
</comment>
<dbReference type="EMBL" id="BARS01018298">
    <property type="protein sequence ID" value="GAF92906.1"/>
    <property type="molecule type" value="Genomic_DNA"/>
</dbReference>
<reference evidence="2" key="1">
    <citation type="journal article" date="2014" name="Front. Microbiol.">
        <title>High frequency of phylogenetically diverse reductive dehalogenase-homologous genes in deep subseafloor sedimentary metagenomes.</title>
        <authorList>
            <person name="Kawai M."/>
            <person name="Futagami T."/>
            <person name="Toyoda A."/>
            <person name="Takaki Y."/>
            <person name="Nishi S."/>
            <person name="Hori S."/>
            <person name="Arai W."/>
            <person name="Tsubouchi T."/>
            <person name="Morono Y."/>
            <person name="Uchiyama I."/>
            <person name="Ito T."/>
            <person name="Fujiyama A."/>
            <person name="Inagaki F."/>
            <person name="Takami H."/>
        </authorList>
    </citation>
    <scope>NUCLEOTIDE SEQUENCE</scope>
    <source>
        <strain evidence="2">Expedition CK06-06</strain>
    </source>
</reference>
<feature type="non-terminal residue" evidence="2">
    <location>
        <position position="59"/>
    </location>
</feature>
<keyword evidence="1" id="KW-1133">Transmembrane helix</keyword>
<sequence length="59" mass="6812">MEYLQQVGDAFWQGLVPVMVAAFIGYLIKLAKEYRDQIKDERLRALIDELVRAAEQELG</sequence>
<evidence type="ECO:0008006" key="3">
    <source>
        <dbReference type="Google" id="ProtNLM"/>
    </source>
</evidence>
<gene>
    <name evidence="2" type="ORF">S01H1_29791</name>
</gene>
<protein>
    <recommendedName>
        <fullName evidence="3">Holin</fullName>
    </recommendedName>
</protein>
<proteinExistence type="predicted"/>
<keyword evidence="1" id="KW-0812">Transmembrane</keyword>
<accession>X0U0J2</accession>
<name>X0U0J2_9ZZZZ</name>
<evidence type="ECO:0000313" key="2">
    <source>
        <dbReference type="EMBL" id="GAF92906.1"/>
    </source>
</evidence>
<dbReference type="AlphaFoldDB" id="X0U0J2"/>
<keyword evidence="1" id="KW-0472">Membrane</keyword>
<organism evidence="2">
    <name type="scientific">marine sediment metagenome</name>
    <dbReference type="NCBI Taxonomy" id="412755"/>
    <lineage>
        <taxon>unclassified sequences</taxon>
        <taxon>metagenomes</taxon>
        <taxon>ecological metagenomes</taxon>
    </lineage>
</organism>
<evidence type="ECO:0000256" key="1">
    <source>
        <dbReference type="SAM" id="Phobius"/>
    </source>
</evidence>